<evidence type="ECO:0000313" key="2">
    <source>
        <dbReference type="Proteomes" id="UP001634393"/>
    </source>
</evidence>
<proteinExistence type="predicted"/>
<dbReference type="InterPro" id="IPR025322">
    <property type="entry name" value="PADRE_dom"/>
</dbReference>
<dbReference type="EMBL" id="JBJXBP010000002">
    <property type="protein sequence ID" value="KAL3844920.1"/>
    <property type="molecule type" value="Genomic_DNA"/>
</dbReference>
<dbReference type="PANTHER" id="PTHR33148:SF6">
    <property type="entry name" value="DUF4228 DOMAIN-CONTAINING PROTEIN"/>
    <property type="match status" value="1"/>
</dbReference>
<accession>A0ABD3U7G7</accession>
<name>A0ABD3U7G7_9LAMI</name>
<organism evidence="1 2">
    <name type="scientific">Penstemon smallii</name>
    <dbReference type="NCBI Taxonomy" id="265156"/>
    <lineage>
        <taxon>Eukaryota</taxon>
        <taxon>Viridiplantae</taxon>
        <taxon>Streptophyta</taxon>
        <taxon>Embryophyta</taxon>
        <taxon>Tracheophyta</taxon>
        <taxon>Spermatophyta</taxon>
        <taxon>Magnoliopsida</taxon>
        <taxon>eudicotyledons</taxon>
        <taxon>Gunneridae</taxon>
        <taxon>Pentapetalae</taxon>
        <taxon>asterids</taxon>
        <taxon>lamiids</taxon>
        <taxon>Lamiales</taxon>
        <taxon>Plantaginaceae</taxon>
        <taxon>Cheloneae</taxon>
        <taxon>Penstemon</taxon>
    </lineage>
</organism>
<dbReference type="Proteomes" id="UP001634393">
    <property type="component" value="Unassembled WGS sequence"/>
</dbReference>
<protein>
    <submittedName>
        <fullName evidence="1">Uncharacterized protein</fullName>
    </submittedName>
</protein>
<evidence type="ECO:0000313" key="1">
    <source>
        <dbReference type="EMBL" id="KAL3844920.1"/>
    </source>
</evidence>
<dbReference type="PANTHER" id="PTHR33148">
    <property type="entry name" value="PLASTID MOVEMENT IMPAIRED PROTEIN-RELATED"/>
    <property type="match status" value="1"/>
</dbReference>
<comment type="caution">
    <text evidence="1">The sequence shown here is derived from an EMBL/GenBank/DDBJ whole genome shotgun (WGS) entry which is preliminary data.</text>
</comment>
<keyword evidence="2" id="KW-1185">Reference proteome</keyword>
<gene>
    <name evidence="1" type="ORF">ACJIZ3_002323</name>
</gene>
<dbReference type="Pfam" id="PF14009">
    <property type="entry name" value="PADRE"/>
    <property type="match status" value="1"/>
</dbReference>
<sequence>MGNTIAIGGKKKLAKIIKIDGESFKVESPITAMDVLKDYPTTCVLLESESVKKFGIRALKLQPEEELKPKKIYFLVDLPKFPEEKQQQQPRITRVRSAVHTSSAKDRLERLMLRQRSASELGSGYGSVRVKMRVPKAQIEKLMEESRDEGDVAERIVDLCLQNNSTSTSSSSNNNNMAHFIY</sequence>
<reference evidence="1 2" key="1">
    <citation type="submission" date="2024-12" db="EMBL/GenBank/DDBJ databases">
        <title>The unique morphological basis and parallel evolutionary history of personate flowers in Penstemon.</title>
        <authorList>
            <person name="Depatie T.H."/>
            <person name="Wessinger C.A."/>
        </authorList>
    </citation>
    <scope>NUCLEOTIDE SEQUENCE [LARGE SCALE GENOMIC DNA]</scope>
    <source>
        <strain evidence="1">WTNN_2</strain>
        <tissue evidence="1">Leaf</tissue>
    </source>
</reference>
<dbReference type="AlphaFoldDB" id="A0ABD3U7G7"/>